<protein>
    <submittedName>
        <fullName evidence="1">Uncharacterized protein</fullName>
    </submittedName>
</protein>
<dbReference type="EMBL" id="SMMU01000005">
    <property type="protein sequence ID" value="TCL33207.1"/>
    <property type="molecule type" value="Genomic_DNA"/>
</dbReference>
<gene>
    <name evidence="1" type="ORF">EV691_105175</name>
</gene>
<dbReference type="AlphaFoldDB" id="A0A4V6NG74"/>
<evidence type="ECO:0000313" key="2">
    <source>
        <dbReference type="Proteomes" id="UP000295169"/>
    </source>
</evidence>
<accession>A0A4V6NG74</accession>
<dbReference type="Proteomes" id="UP000295169">
    <property type="component" value="Unassembled WGS sequence"/>
</dbReference>
<organism evidence="1 2">
    <name type="scientific">Azotobacter chroococcum</name>
    <dbReference type="NCBI Taxonomy" id="353"/>
    <lineage>
        <taxon>Bacteria</taxon>
        <taxon>Pseudomonadati</taxon>
        <taxon>Pseudomonadota</taxon>
        <taxon>Gammaproteobacteria</taxon>
        <taxon>Pseudomonadales</taxon>
        <taxon>Pseudomonadaceae</taxon>
        <taxon>Azotobacter</taxon>
    </lineage>
</organism>
<name>A0A4V6NG74_9GAMM</name>
<evidence type="ECO:0000313" key="1">
    <source>
        <dbReference type="EMBL" id="TCL33207.1"/>
    </source>
</evidence>
<reference evidence="1 2" key="1">
    <citation type="submission" date="2019-03" db="EMBL/GenBank/DDBJ databases">
        <title>Genomic Encyclopedia of Type Strains, Phase IV (KMG-IV): sequencing the most valuable type-strain genomes for metagenomic binning, comparative biology and taxonomic classification.</title>
        <authorList>
            <person name="Goeker M."/>
        </authorList>
    </citation>
    <scope>NUCLEOTIDE SEQUENCE [LARGE SCALE GENOMIC DNA]</scope>
    <source>
        <strain evidence="1 2">DSM 2286</strain>
    </source>
</reference>
<proteinExistence type="predicted"/>
<sequence>MRRRWRHFPYGAAQLGAGSAAGGTSASAGTGVILWGSLRLCLPFLTRSRDDKCSHRSDGGTAEFGVRFRIRTANCPHRTADTQNLPGGINDRQFWKHPADELIDRAFYRPFHSGAGSLKRSRGILRSKSALCRNYQLDTGTERQGAIQCIAIRGFERLATQERTFSPFLCSNYGTRLSRVLSRYWKHQKALINPILELK</sequence>
<comment type="caution">
    <text evidence="1">The sequence shown here is derived from an EMBL/GenBank/DDBJ whole genome shotgun (WGS) entry which is preliminary data.</text>
</comment>